<feature type="region of interest" description="Disordered" evidence="8">
    <location>
        <begin position="571"/>
        <end position="662"/>
    </location>
</feature>
<dbReference type="GO" id="GO:0043186">
    <property type="term" value="C:P granule"/>
    <property type="evidence" value="ECO:0007669"/>
    <property type="project" value="UniProtKB-ARBA"/>
</dbReference>
<dbReference type="InterPro" id="IPR025313">
    <property type="entry name" value="SPB4-like_CTE"/>
</dbReference>
<dbReference type="PROSITE" id="PS00039">
    <property type="entry name" value="DEAD_ATP_HELICASE"/>
    <property type="match status" value="1"/>
</dbReference>
<dbReference type="GO" id="GO:0016787">
    <property type="term" value="F:hydrolase activity"/>
    <property type="evidence" value="ECO:0007669"/>
    <property type="project" value="UniProtKB-KW"/>
</dbReference>
<comment type="domain">
    <text evidence="7">The Q motif is unique to and characteristic of the DEAD box family of RNA helicases and controls ATP binding and hydrolysis.</text>
</comment>
<evidence type="ECO:0000256" key="6">
    <source>
        <dbReference type="RuleBase" id="RU000492"/>
    </source>
</evidence>
<keyword evidence="1 6" id="KW-0547">Nucleotide-binding</keyword>
<evidence type="ECO:0000256" key="7">
    <source>
        <dbReference type="RuleBase" id="RU365068"/>
    </source>
</evidence>
<dbReference type="PANTHER" id="PTHR24031">
    <property type="entry name" value="RNA HELICASE"/>
    <property type="match status" value="1"/>
</dbReference>
<feature type="compositionally biased region" description="Basic residues" evidence="8">
    <location>
        <begin position="595"/>
        <end position="610"/>
    </location>
</feature>
<evidence type="ECO:0000313" key="12">
    <source>
        <dbReference type="EMBL" id="GMT19196.1"/>
    </source>
</evidence>
<dbReference type="InterPro" id="IPR014001">
    <property type="entry name" value="Helicase_ATP-bd"/>
</dbReference>
<dbReference type="SUPFAM" id="SSF52540">
    <property type="entry name" value="P-loop containing nucleoside triphosphate hydrolases"/>
    <property type="match status" value="1"/>
</dbReference>
<dbReference type="GO" id="GO:0005524">
    <property type="term" value="F:ATP binding"/>
    <property type="evidence" value="ECO:0007669"/>
    <property type="project" value="UniProtKB-UniRule"/>
</dbReference>
<dbReference type="Pfam" id="PF00270">
    <property type="entry name" value="DEAD"/>
    <property type="match status" value="1"/>
</dbReference>
<dbReference type="PROSITE" id="PS51194">
    <property type="entry name" value="HELICASE_CTER"/>
    <property type="match status" value="1"/>
</dbReference>
<reference evidence="12" key="1">
    <citation type="submission" date="2023-10" db="EMBL/GenBank/DDBJ databases">
        <title>Genome assembly of Pristionchus species.</title>
        <authorList>
            <person name="Yoshida K."/>
            <person name="Sommer R.J."/>
        </authorList>
    </citation>
    <scope>NUCLEOTIDE SEQUENCE</scope>
    <source>
        <strain evidence="12">RS5133</strain>
    </source>
</reference>
<dbReference type="Proteomes" id="UP001432322">
    <property type="component" value="Unassembled WGS sequence"/>
</dbReference>
<feature type="transmembrane region" description="Helical" evidence="9">
    <location>
        <begin position="85"/>
        <end position="104"/>
    </location>
</feature>
<dbReference type="Pfam" id="PF00271">
    <property type="entry name" value="Helicase_C"/>
    <property type="match status" value="1"/>
</dbReference>
<evidence type="ECO:0000256" key="1">
    <source>
        <dbReference type="ARBA" id="ARBA00022741"/>
    </source>
</evidence>
<keyword evidence="9" id="KW-1133">Transmembrane helix</keyword>
<comment type="similarity">
    <text evidence="6">Belongs to the DEAD box helicase family.</text>
</comment>
<feature type="compositionally biased region" description="Basic and acidic residues" evidence="8">
    <location>
        <begin position="611"/>
        <end position="626"/>
    </location>
</feature>
<evidence type="ECO:0000256" key="2">
    <source>
        <dbReference type="ARBA" id="ARBA00022801"/>
    </source>
</evidence>
<dbReference type="EC" id="3.6.4.13" evidence="7"/>
<name>A0AAV5VIJ5_9BILA</name>
<sequence>MVAKATATDKEAATEQQAQEKLRSLLPKEVIEVFDKSFKEFAKVQWGDYYYQNKLGKKKSWALELVHSANQVIPSFNEIFDEDTFYVFAASLVVFAILVAVFLARCVGVKIREQDIHAGLKLLAHEDVVVESPTGSGKTLAFLLPALTIMKRKAKWDKSEIGLVVICPSRDLALQIALVARPFADALGYTLHSTIGGKKIDTDLKQIHAGVNILIATPGRLERLIDGDLREGKLKRMLRCVEILIVDEADKFSEVSFSASMNTILPCLPKQRRTGLFSATQAKDKVDLAPFTLRSPAYIKLADEKDVISPSSLTAFYAPVKADEKLCALVEFIRSMPDKKVLIFFASCQCVQYFSMILPHILTKRKIFAVHGKNKKGRFSQMSLFRKTKSAVMLSTDLMSRGIDIPDLDWVVHFDIPKKSSWFVHRCGRAGRNGRDGSSVLITTQGQSAYVNFIKQHEHLEMKEMKFKTVTELKAEQLRQKVVGLASKSREVLEHGTSAYVSWLKASTTNDAHIVCKFKELDIIGHAHSFGLLRLPKCKETYERDVSAFKRSDIDTSTIPFENKALEEKRKEIRSKNEKRKDLYKEKEANDPRAQLKKKIKEKKEGKLKKNKEEKKTKKADVPDEKENGDEDEKVEVGEKRKMKGDKKEKTKKRKVEKMEVD</sequence>
<keyword evidence="9" id="KW-0472">Membrane</keyword>
<dbReference type="PROSITE" id="PS51192">
    <property type="entry name" value="HELICASE_ATP_BIND_1"/>
    <property type="match status" value="1"/>
</dbReference>
<evidence type="ECO:0000256" key="4">
    <source>
        <dbReference type="ARBA" id="ARBA00022840"/>
    </source>
</evidence>
<feature type="compositionally biased region" description="Basic residues" evidence="8">
    <location>
        <begin position="641"/>
        <end position="656"/>
    </location>
</feature>
<evidence type="ECO:0000313" key="13">
    <source>
        <dbReference type="Proteomes" id="UP001432322"/>
    </source>
</evidence>
<feature type="non-terminal residue" evidence="12">
    <location>
        <position position="662"/>
    </location>
</feature>
<dbReference type="Gene3D" id="3.40.50.300">
    <property type="entry name" value="P-loop containing nucleotide triphosphate hydrolases"/>
    <property type="match status" value="2"/>
</dbReference>
<keyword evidence="5 7" id="KW-0694">RNA-binding</keyword>
<evidence type="ECO:0000256" key="9">
    <source>
        <dbReference type="SAM" id="Phobius"/>
    </source>
</evidence>
<dbReference type="Pfam" id="PF13959">
    <property type="entry name" value="CTE_SPB4"/>
    <property type="match status" value="1"/>
</dbReference>
<dbReference type="InterPro" id="IPR011545">
    <property type="entry name" value="DEAD/DEAH_box_helicase_dom"/>
</dbReference>
<feature type="domain" description="Helicase ATP-binding" evidence="10">
    <location>
        <begin position="119"/>
        <end position="299"/>
    </location>
</feature>
<dbReference type="GO" id="GO:0003723">
    <property type="term" value="F:RNA binding"/>
    <property type="evidence" value="ECO:0007669"/>
    <property type="project" value="UniProtKB-UniRule"/>
</dbReference>
<accession>A0AAV5VIJ5</accession>
<keyword evidence="4 6" id="KW-0067">ATP-binding</keyword>
<dbReference type="InterPro" id="IPR001650">
    <property type="entry name" value="Helicase_C-like"/>
</dbReference>
<dbReference type="GO" id="GO:0003724">
    <property type="term" value="F:RNA helicase activity"/>
    <property type="evidence" value="ECO:0007669"/>
    <property type="project" value="UniProtKB-EC"/>
</dbReference>
<gene>
    <name evidence="12" type="ORF">PFISCL1PPCAC_10493</name>
</gene>
<organism evidence="12 13">
    <name type="scientific">Pristionchus fissidentatus</name>
    <dbReference type="NCBI Taxonomy" id="1538716"/>
    <lineage>
        <taxon>Eukaryota</taxon>
        <taxon>Metazoa</taxon>
        <taxon>Ecdysozoa</taxon>
        <taxon>Nematoda</taxon>
        <taxon>Chromadorea</taxon>
        <taxon>Rhabditida</taxon>
        <taxon>Rhabditina</taxon>
        <taxon>Diplogasteromorpha</taxon>
        <taxon>Diplogasteroidea</taxon>
        <taxon>Neodiplogasteridae</taxon>
        <taxon>Pristionchus</taxon>
    </lineage>
</organism>
<dbReference type="EMBL" id="BTSY01000003">
    <property type="protein sequence ID" value="GMT19196.1"/>
    <property type="molecule type" value="Genomic_DNA"/>
</dbReference>
<proteinExistence type="inferred from homology"/>
<comment type="caution">
    <text evidence="12">The sequence shown here is derived from an EMBL/GenBank/DDBJ whole genome shotgun (WGS) entry which is preliminary data.</text>
</comment>
<comment type="function">
    <text evidence="7">RNA helicase.</text>
</comment>
<dbReference type="SMART" id="SM00490">
    <property type="entry name" value="HELICc"/>
    <property type="match status" value="1"/>
</dbReference>
<feature type="compositionally biased region" description="Basic and acidic residues" evidence="8">
    <location>
        <begin position="571"/>
        <end position="591"/>
    </location>
</feature>
<dbReference type="SMART" id="SM01178">
    <property type="entry name" value="DUF4217"/>
    <property type="match status" value="1"/>
</dbReference>
<dbReference type="AlphaFoldDB" id="A0AAV5VIJ5"/>
<dbReference type="CDD" id="cd18787">
    <property type="entry name" value="SF2_C_DEAD"/>
    <property type="match status" value="1"/>
</dbReference>
<comment type="catalytic activity">
    <reaction evidence="7">
        <text>ATP + H2O = ADP + phosphate + H(+)</text>
        <dbReference type="Rhea" id="RHEA:13065"/>
        <dbReference type="ChEBI" id="CHEBI:15377"/>
        <dbReference type="ChEBI" id="CHEBI:15378"/>
        <dbReference type="ChEBI" id="CHEBI:30616"/>
        <dbReference type="ChEBI" id="CHEBI:43474"/>
        <dbReference type="ChEBI" id="CHEBI:456216"/>
        <dbReference type="EC" id="3.6.4.13"/>
    </reaction>
</comment>
<keyword evidence="3 6" id="KW-0347">Helicase</keyword>
<dbReference type="SMART" id="SM00487">
    <property type="entry name" value="DEXDc"/>
    <property type="match status" value="1"/>
</dbReference>
<evidence type="ECO:0000256" key="5">
    <source>
        <dbReference type="ARBA" id="ARBA00022884"/>
    </source>
</evidence>
<evidence type="ECO:0000259" key="10">
    <source>
        <dbReference type="PROSITE" id="PS51192"/>
    </source>
</evidence>
<keyword evidence="9" id="KW-0812">Transmembrane</keyword>
<evidence type="ECO:0000259" key="11">
    <source>
        <dbReference type="PROSITE" id="PS51194"/>
    </source>
</evidence>
<feature type="domain" description="Helicase C-terminal" evidence="11">
    <location>
        <begin position="325"/>
        <end position="473"/>
    </location>
</feature>
<evidence type="ECO:0000256" key="3">
    <source>
        <dbReference type="ARBA" id="ARBA00022806"/>
    </source>
</evidence>
<keyword evidence="2 6" id="KW-0378">Hydrolase</keyword>
<dbReference type="InterPro" id="IPR000629">
    <property type="entry name" value="RNA-helicase_DEAD-box_CS"/>
</dbReference>
<protein>
    <recommendedName>
        <fullName evidence="7">ATP-dependent RNA helicase</fullName>
        <ecNumber evidence="7">3.6.4.13</ecNumber>
    </recommendedName>
</protein>
<keyword evidence="13" id="KW-1185">Reference proteome</keyword>
<dbReference type="InterPro" id="IPR027417">
    <property type="entry name" value="P-loop_NTPase"/>
</dbReference>
<evidence type="ECO:0000256" key="8">
    <source>
        <dbReference type="SAM" id="MobiDB-lite"/>
    </source>
</evidence>